<organism evidence="1 2">
    <name type="scientific">Ricinus communis</name>
    <name type="common">Castor bean</name>
    <dbReference type="NCBI Taxonomy" id="3988"/>
    <lineage>
        <taxon>Eukaryota</taxon>
        <taxon>Viridiplantae</taxon>
        <taxon>Streptophyta</taxon>
        <taxon>Embryophyta</taxon>
        <taxon>Tracheophyta</taxon>
        <taxon>Spermatophyta</taxon>
        <taxon>Magnoliopsida</taxon>
        <taxon>eudicotyledons</taxon>
        <taxon>Gunneridae</taxon>
        <taxon>Pentapetalae</taxon>
        <taxon>rosids</taxon>
        <taxon>fabids</taxon>
        <taxon>Malpighiales</taxon>
        <taxon>Euphorbiaceae</taxon>
        <taxon>Acalyphoideae</taxon>
        <taxon>Acalypheae</taxon>
        <taxon>Ricinus</taxon>
    </lineage>
</organism>
<accession>B9T6D2</accession>
<reference evidence="2" key="1">
    <citation type="journal article" date="2010" name="Nat. Biotechnol.">
        <title>Draft genome sequence of the oilseed species Ricinus communis.</title>
        <authorList>
            <person name="Chan A.P."/>
            <person name="Crabtree J."/>
            <person name="Zhao Q."/>
            <person name="Lorenzi H."/>
            <person name="Orvis J."/>
            <person name="Puiu D."/>
            <person name="Melake-Berhan A."/>
            <person name="Jones K.M."/>
            <person name="Redman J."/>
            <person name="Chen G."/>
            <person name="Cahoon E.B."/>
            <person name="Gedil M."/>
            <person name="Stanke M."/>
            <person name="Haas B.J."/>
            <person name="Wortman J.R."/>
            <person name="Fraser-Liggett C.M."/>
            <person name="Ravel J."/>
            <person name="Rabinowicz P.D."/>
        </authorList>
    </citation>
    <scope>NUCLEOTIDE SEQUENCE [LARGE SCALE GENOMIC DNA]</scope>
    <source>
        <strain evidence="2">cv. Hale</strain>
    </source>
</reference>
<gene>
    <name evidence="1" type="ORF">RCOM_0431010</name>
</gene>
<dbReference type="EMBL" id="EQ974600">
    <property type="protein sequence ID" value="EEF28588.1"/>
    <property type="molecule type" value="Genomic_DNA"/>
</dbReference>
<evidence type="ECO:0000313" key="2">
    <source>
        <dbReference type="Proteomes" id="UP000008311"/>
    </source>
</evidence>
<dbReference type="AlphaFoldDB" id="B9T6D2"/>
<name>B9T6D2_RICCO</name>
<dbReference type="InParanoid" id="B9T6D2"/>
<keyword evidence="2" id="KW-1185">Reference proteome</keyword>
<sequence>MWAVSPHLRLTLEEVEASNIFLNTVSQGASNSAATSSSDDTFIETTTIGVVAAAVSAIFL</sequence>
<protein>
    <submittedName>
        <fullName evidence="1">Uncharacterized protein</fullName>
    </submittedName>
</protein>
<proteinExistence type="predicted"/>
<dbReference type="Proteomes" id="UP000008311">
    <property type="component" value="Unassembled WGS sequence"/>
</dbReference>
<evidence type="ECO:0000313" key="1">
    <source>
        <dbReference type="EMBL" id="EEF28588.1"/>
    </source>
</evidence>